<evidence type="ECO:0000256" key="4">
    <source>
        <dbReference type="PROSITE-ProRule" id="PRU00339"/>
    </source>
</evidence>
<evidence type="ECO:0000256" key="1">
    <source>
        <dbReference type="ARBA" id="ARBA00004442"/>
    </source>
</evidence>
<keyword evidence="2 5" id="KW-0472">Membrane</keyword>
<dbReference type="AlphaFoldDB" id="A0A1H9S389"/>
<dbReference type="SUPFAM" id="SSF48452">
    <property type="entry name" value="TPR-like"/>
    <property type="match status" value="1"/>
</dbReference>
<feature type="signal peptide" evidence="6">
    <location>
        <begin position="1"/>
        <end position="18"/>
    </location>
</feature>
<dbReference type="Gene3D" id="2.120.10.30">
    <property type="entry name" value="TolB, C-terminal domain"/>
    <property type="match status" value="1"/>
</dbReference>
<gene>
    <name evidence="8" type="ORF">SAMN04488023_116108</name>
</gene>
<feature type="chain" id="PRO_5011743811" evidence="6">
    <location>
        <begin position="19"/>
        <end position="628"/>
    </location>
</feature>
<reference evidence="9" key="1">
    <citation type="submission" date="2016-10" db="EMBL/GenBank/DDBJ databases">
        <authorList>
            <person name="Varghese N."/>
            <person name="Submissions S."/>
        </authorList>
    </citation>
    <scope>NUCLEOTIDE SEQUENCE [LARGE SCALE GENOMIC DNA]</scope>
    <source>
        <strain evidence="9">DSM 18610</strain>
    </source>
</reference>
<evidence type="ECO:0000256" key="6">
    <source>
        <dbReference type="SAM" id="SignalP"/>
    </source>
</evidence>
<feature type="domain" description="OmpA-like" evidence="7">
    <location>
        <begin position="512"/>
        <end position="628"/>
    </location>
</feature>
<dbReference type="InterPro" id="IPR006664">
    <property type="entry name" value="OMP_bac"/>
</dbReference>
<comment type="subcellular location">
    <subcellularLocation>
        <location evidence="1">Cell outer membrane</location>
    </subcellularLocation>
</comment>
<dbReference type="SUPFAM" id="SSF103088">
    <property type="entry name" value="OmpA-like"/>
    <property type="match status" value="1"/>
</dbReference>
<dbReference type="InterPro" id="IPR036737">
    <property type="entry name" value="OmpA-like_sf"/>
</dbReference>
<dbReference type="InterPro" id="IPR011042">
    <property type="entry name" value="6-blade_b-propeller_TolB-like"/>
</dbReference>
<organism evidence="8 9">
    <name type="scientific">Pedobacter rhizosphaerae</name>
    <dbReference type="NCBI Taxonomy" id="390241"/>
    <lineage>
        <taxon>Bacteria</taxon>
        <taxon>Pseudomonadati</taxon>
        <taxon>Bacteroidota</taxon>
        <taxon>Sphingobacteriia</taxon>
        <taxon>Sphingobacteriales</taxon>
        <taxon>Sphingobacteriaceae</taxon>
        <taxon>Pedobacter</taxon>
    </lineage>
</organism>
<dbReference type="PANTHER" id="PTHR30329">
    <property type="entry name" value="STATOR ELEMENT OF FLAGELLAR MOTOR COMPLEX"/>
    <property type="match status" value="1"/>
</dbReference>
<dbReference type="Pfam" id="PF00691">
    <property type="entry name" value="OmpA"/>
    <property type="match status" value="1"/>
</dbReference>
<dbReference type="Gene3D" id="3.30.1330.60">
    <property type="entry name" value="OmpA-like domain"/>
    <property type="match status" value="1"/>
</dbReference>
<dbReference type="InterPro" id="IPR050330">
    <property type="entry name" value="Bact_OuterMem_StrucFunc"/>
</dbReference>
<evidence type="ECO:0000256" key="5">
    <source>
        <dbReference type="PROSITE-ProRule" id="PRU00473"/>
    </source>
</evidence>
<dbReference type="GO" id="GO:0009279">
    <property type="term" value="C:cell outer membrane"/>
    <property type="evidence" value="ECO:0007669"/>
    <property type="project" value="UniProtKB-SubCell"/>
</dbReference>
<dbReference type="SMART" id="SM00028">
    <property type="entry name" value="TPR"/>
    <property type="match status" value="3"/>
</dbReference>
<dbReference type="InterPro" id="IPR011990">
    <property type="entry name" value="TPR-like_helical_dom_sf"/>
</dbReference>
<dbReference type="InterPro" id="IPR011659">
    <property type="entry name" value="WD40"/>
</dbReference>
<keyword evidence="3" id="KW-0998">Cell outer membrane</keyword>
<dbReference type="CDD" id="cd07185">
    <property type="entry name" value="OmpA_C-like"/>
    <property type="match status" value="1"/>
</dbReference>
<keyword evidence="6" id="KW-0732">Signal</keyword>
<protein>
    <submittedName>
        <fullName evidence="8">WD40-like Beta Propeller Repeat</fullName>
    </submittedName>
</protein>
<evidence type="ECO:0000313" key="9">
    <source>
        <dbReference type="Proteomes" id="UP000199572"/>
    </source>
</evidence>
<dbReference type="InterPro" id="IPR019734">
    <property type="entry name" value="TPR_rpt"/>
</dbReference>
<dbReference type="Pfam" id="PF13432">
    <property type="entry name" value="TPR_16"/>
    <property type="match status" value="1"/>
</dbReference>
<dbReference type="OrthoDB" id="9809364at2"/>
<evidence type="ECO:0000256" key="3">
    <source>
        <dbReference type="ARBA" id="ARBA00023237"/>
    </source>
</evidence>
<dbReference type="Gene3D" id="1.25.40.10">
    <property type="entry name" value="Tetratricopeptide repeat domain"/>
    <property type="match status" value="1"/>
</dbReference>
<dbReference type="PANTHER" id="PTHR30329:SF21">
    <property type="entry name" value="LIPOPROTEIN YIAD-RELATED"/>
    <property type="match status" value="1"/>
</dbReference>
<evidence type="ECO:0000313" key="8">
    <source>
        <dbReference type="EMBL" id="SER79398.1"/>
    </source>
</evidence>
<dbReference type="RefSeq" id="WP_090885359.1">
    <property type="nucleotide sequence ID" value="NZ_FOGG01000016.1"/>
</dbReference>
<dbReference type="PRINTS" id="PR01021">
    <property type="entry name" value="OMPADOMAIN"/>
</dbReference>
<name>A0A1H9S389_9SPHI</name>
<evidence type="ECO:0000259" key="7">
    <source>
        <dbReference type="PROSITE" id="PS51123"/>
    </source>
</evidence>
<dbReference type="Proteomes" id="UP000199572">
    <property type="component" value="Unassembled WGS sequence"/>
</dbReference>
<evidence type="ECO:0000256" key="2">
    <source>
        <dbReference type="ARBA" id="ARBA00023136"/>
    </source>
</evidence>
<dbReference type="EMBL" id="FOGG01000016">
    <property type="protein sequence ID" value="SER79398.1"/>
    <property type="molecule type" value="Genomic_DNA"/>
</dbReference>
<proteinExistence type="predicted"/>
<feature type="repeat" description="TPR" evidence="4">
    <location>
        <begin position="60"/>
        <end position="93"/>
    </location>
</feature>
<keyword evidence="4" id="KW-0802">TPR repeat</keyword>
<dbReference type="SUPFAM" id="SSF82171">
    <property type="entry name" value="DPP6 N-terminal domain-like"/>
    <property type="match status" value="1"/>
</dbReference>
<accession>A0A1H9S389</accession>
<dbReference type="STRING" id="390241.SAMN04488023_116108"/>
<dbReference type="Pfam" id="PF07676">
    <property type="entry name" value="PD40"/>
    <property type="match status" value="4"/>
</dbReference>
<dbReference type="PROSITE" id="PS50005">
    <property type="entry name" value="TPR"/>
    <property type="match status" value="1"/>
</dbReference>
<sequence length="628" mass="70394">MKYCLFFLLTSFSLLSFGQGSTNKKALNLFDKANALVQKEDYAAATATLEEAIVIDPKFQDAFVLLADAYRMQKKYSSARESYQKAIAINSNVKPLVKYYLAETEFAISEYTNAKLHFQEFLSLEKSPDRLSKAKKYLSDCDFAIEAIKKPVKYLPQNLGSGVNTTDAEYFPALTADGETLIFTRQINENEDFWMSHFKDKLWSTAVPLSSKINTPRYNEGAQTISPDGKYLFFTGCNRPDGLGRCDIYVSHREGNDWGEPYNVGAPVNSEFWESQPTISPDGRTLYFISNRPGGSGGYDIWKSTITDDAKWGPAINLGPDINTPFDENTPFLHADGKTLYFASNGWPGFGNKDIYYSRMDDAGKWQKPINIGYPINSFEDESGLIVSADGNLGLFSSNLSGGFGKQDIYSFGIPAEVKPLKVTYVKGIVRDRDTKKTIESNVQVVDLKSNKTVFDDYTDAETGEFLAVMPVGGNYLFNVNAEGYLFYSENFEPKTTDVSKPYQIDVSMEKIKNGANVTLKNIFFDTNEFNLLPASIRELELLINFLNENGKVTIEIQGHTDNVGDDKLNEKLSLNRANAVYEYLIKHEIAANRLTFKGFGASKPIADNKTELGRKNNRRTSFVITKI</sequence>
<dbReference type="InterPro" id="IPR006665">
    <property type="entry name" value="OmpA-like"/>
</dbReference>
<dbReference type="PROSITE" id="PS51123">
    <property type="entry name" value="OMPA_2"/>
    <property type="match status" value="1"/>
</dbReference>
<keyword evidence="9" id="KW-1185">Reference proteome</keyword>